<dbReference type="Gene3D" id="1.25.40.390">
    <property type="match status" value="1"/>
</dbReference>
<keyword evidence="10" id="KW-1185">Reference proteome</keyword>
<dbReference type="OrthoDB" id="5694214at2"/>
<evidence type="ECO:0000256" key="4">
    <source>
        <dbReference type="ARBA" id="ARBA00023136"/>
    </source>
</evidence>
<dbReference type="PROSITE" id="PS51257">
    <property type="entry name" value="PROKAR_LIPOPROTEIN"/>
    <property type="match status" value="1"/>
</dbReference>
<comment type="similarity">
    <text evidence="2">Belongs to the SusD family.</text>
</comment>
<dbReference type="GO" id="GO:0009279">
    <property type="term" value="C:cell outer membrane"/>
    <property type="evidence" value="ECO:0007669"/>
    <property type="project" value="UniProtKB-SubCell"/>
</dbReference>
<evidence type="ECO:0000313" key="10">
    <source>
        <dbReference type="Proteomes" id="UP000093807"/>
    </source>
</evidence>
<keyword evidence="5" id="KW-0998">Cell outer membrane</keyword>
<proteinExistence type="inferred from homology"/>
<dbReference type="Proteomes" id="UP000093807">
    <property type="component" value="Unassembled WGS sequence"/>
</dbReference>
<dbReference type="InterPro" id="IPR012944">
    <property type="entry name" value="SusD_RagB_dom"/>
</dbReference>
<name>A0A199XNS2_9FLAO</name>
<feature type="domain" description="SusD-like N-terminal" evidence="8">
    <location>
        <begin position="89"/>
        <end position="228"/>
    </location>
</feature>
<evidence type="ECO:0000259" key="7">
    <source>
        <dbReference type="Pfam" id="PF07980"/>
    </source>
</evidence>
<comment type="caution">
    <text evidence="9">The sequence shown here is derived from an EMBL/GenBank/DDBJ whole genome shotgun (WGS) entry which is preliminary data.</text>
</comment>
<gene>
    <name evidence="9" type="ORF">FLB_25260</name>
</gene>
<evidence type="ECO:0000256" key="6">
    <source>
        <dbReference type="SAM" id="SignalP"/>
    </source>
</evidence>
<feature type="chain" id="PRO_5008286707" evidence="6">
    <location>
        <begin position="24"/>
        <end position="504"/>
    </location>
</feature>
<sequence>MKLRNLKYTIHAFALLFVAASCSDEFLEVEPKGTALEENYYANEAEAYSGLVAVYDVLGKQSGGFENMVCMMNAGSDDHYAGGGGATDGNGMQSFSDYSISQVTIPGSFWNNFYQGIFRANTLLIKLPNVPMADAQKARFTAETKALRAYYYFELVRLFKNIPLITAPIPTSEVYNVLQAKPEEVYTQIEKDLKEAIPNLPNTITNPTTESGRFTKGAIKALLGKVYLYQGKNALAASELAEVNGTPGGTSPFGYKLLAKYSDLWVISNKFNSEAIIEVSHTNKSNSGWGNWGSGSDEGNSINVMVGPRGYSRPSNSTAPDYAAGWSFNPITVDLYNALKNDPRFSSTVVDMKDLKAQGLADYSPGYKDTGYFIKKFMPTTADVTTGGGDAVLNYKQNVYVMRLADTYLMEAEALGGTGTRAQALLDAVRARVGLPSVPVSINAILAERRLELACEGHRWFDLVRTGRAAAVLASRGFVAGKNEIWPIPLKELENTKLVQNPNY</sequence>
<dbReference type="InterPro" id="IPR033985">
    <property type="entry name" value="SusD-like_N"/>
</dbReference>
<dbReference type="InterPro" id="IPR011990">
    <property type="entry name" value="TPR-like_helical_dom_sf"/>
</dbReference>
<feature type="signal peptide" evidence="6">
    <location>
        <begin position="1"/>
        <end position="23"/>
    </location>
</feature>
<accession>A0A199XNS2</accession>
<dbReference type="Pfam" id="PF14322">
    <property type="entry name" value="SusD-like_3"/>
    <property type="match status" value="1"/>
</dbReference>
<keyword evidence="3 6" id="KW-0732">Signal</keyword>
<dbReference type="RefSeq" id="WP_064716275.1">
    <property type="nucleotide sequence ID" value="NZ_JMTM01000065.1"/>
</dbReference>
<evidence type="ECO:0000256" key="3">
    <source>
        <dbReference type="ARBA" id="ARBA00022729"/>
    </source>
</evidence>
<evidence type="ECO:0000313" key="9">
    <source>
        <dbReference type="EMBL" id="OAZ03280.1"/>
    </source>
</evidence>
<evidence type="ECO:0000256" key="5">
    <source>
        <dbReference type="ARBA" id="ARBA00023237"/>
    </source>
</evidence>
<keyword evidence="4" id="KW-0472">Membrane</keyword>
<evidence type="ECO:0000256" key="2">
    <source>
        <dbReference type="ARBA" id="ARBA00006275"/>
    </source>
</evidence>
<dbReference type="CDD" id="cd08977">
    <property type="entry name" value="SusD"/>
    <property type="match status" value="1"/>
</dbReference>
<evidence type="ECO:0000259" key="8">
    <source>
        <dbReference type="Pfam" id="PF14322"/>
    </source>
</evidence>
<feature type="domain" description="RagB/SusD" evidence="7">
    <location>
        <begin position="342"/>
        <end position="473"/>
    </location>
</feature>
<reference evidence="9 10" key="1">
    <citation type="submission" date="2016-06" db="EMBL/GenBank/DDBJ databases">
        <title>Draft genome sequence of Flavobacterium succinicans strain DD5b.</title>
        <authorList>
            <person name="Poehlein A."/>
            <person name="Daniel R."/>
            <person name="Simeonova D.D."/>
        </authorList>
    </citation>
    <scope>NUCLEOTIDE SEQUENCE [LARGE SCALE GENOMIC DNA]</scope>
    <source>
        <strain evidence="9 10">DD5b</strain>
    </source>
</reference>
<dbReference type="SUPFAM" id="SSF48452">
    <property type="entry name" value="TPR-like"/>
    <property type="match status" value="1"/>
</dbReference>
<protein>
    <submittedName>
        <fullName evidence="9">SusD family protein</fullName>
    </submittedName>
</protein>
<dbReference type="EMBL" id="JMTM01000065">
    <property type="protein sequence ID" value="OAZ03280.1"/>
    <property type="molecule type" value="Genomic_DNA"/>
</dbReference>
<dbReference type="Pfam" id="PF07980">
    <property type="entry name" value="SusD_RagB"/>
    <property type="match status" value="1"/>
</dbReference>
<organism evidence="9 10">
    <name type="scientific">Flavobacterium succinicans</name>
    <dbReference type="NCBI Taxonomy" id="29536"/>
    <lineage>
        <taxon>Bacteria</taxon>
        <taxon>Pseudomonadati</taxon>
        <taxon>Bacteroidota</taxon>
        <taxon>Flavobacteriia</taxon>
        <taxon>Flavobacteriales</taxon>
        <taxon>Flavobacteriaceae</taxon>
        <taxon>Flavobacterium</taxon>
    </lineage>
</organism>
<comment type="subcellular location">
    <subcellularLocation>
        <location evidence="1">Cell outer membrane</location>
    </subcellularLocation>
</comment>
<evidence type="ECO:0000256" key="1">
    <source>
        <dbReference type="ARBA" id="ARBA00004442"/>
    </source>
</evidence>
<dbReference type="AlphaFoldDB" id="A0A199XNS2"/>
<dbReference type="PATRIC" id="fig|29536.5.peg.2626"/>